<proteinExistence type="predicted"/>
<organism evidence="1">
    <name type="scientific">Rhizophora mucronata</name>
    <name type="common">Asiatic mangrove</name>
    <dbReference type="NCBI Taxonomy" id="61149"/>
    <lineage>
        <taxon>Eukaryota</taxon>
        <taxon>Viridiplantae</taxon>
        <taxon>Streptophyta</taxon>
        <taxon>Embryophyta</taxon>
        <taxon>Tracheophyta</taxon>
        <taxon>Spermatophyta</taxon>
        <taxon>Magnoliopsida</taxon>
        <taxon>eudicotyledons</taxon>
        <taxon>Gunneridae</taxon>
        <taxon>Pentapetalae</taxon>
        <taxon>rosids</taxon>
        <taxon>fabids</taxon>
        <taxon>Malpighiales</taxon>
        <taxon>Rhizophoraceae</taxon>
        <taxon>Rhizophora</taxon>
    </lineage>
</organism>
<reference evidence="1" key="1">
    <citation type="submission" date="2018-02" db="EMBL/GenBank/DDBJ databases">
        <title>Rhizophora mucronata_Transcriptome.</title>
        <authorList>
            <person name="Meera S.P."/>
            <person name="Sreeshan A."/>
            <person name="Augustine A."/>
        </authorList>
    </citation>
    <scope>NUCLEOTIDE SEQUENCE</scope>
    <source>
        <tissue evidence="1">Leaf</tissue>
    </source>
</reference>
<protein>
    <submittedName>
        <fullName evidence="1">Uncharacterized protein</fullName>
    </submittedName>
</protein>
<name>A0A2P2IKG4_RHIMU</name>
<dbReference type="EMBL" id="GGEC01001241">
    <property type="protein sequence ID" value="MBW81724.1"/>
    <property type="molecule type" value="Transcribed_RNA"/>
</dbReference>
<sequence length="41" mass="4514">MMHAPSVSVDRHFATCSLSSCKTKEGLLHLQNEGLRLCSII</sequence>
<dbReference type="AlphaFoldDB" id="A0A2P2IKG4"/>
<accession>A0A2P2IKG4</accession>
<evidence type="ECO:0000313" key="1">
    <source>
        <dbReference type="EMBL" id="MBW81724.1"/>
    </source>
</evidence>